<feature type="compositionally biased region" description="Acidic residues" evidence="1">
    <location>
        <begin position="51"/>
        <end position="70"/>
    </location>
</feature>
<comment type="caution">
    <text evidence="2">The sequence shown here is derived from an EMBL/GenBank/DDBJ whole genome shotgun (WGS) entry which is preliminary data.</text>
</comment>
<protein>
    <submittedName>
        <fullName evidence="2">Zinc metalloprotease</fullName>
    </submittedName>
</protein>
<dbReference type="Proteomes" id="UP000763505">
    <property type="component" value="Unassembled WGS sequence"/>
</dbReference>
<feature type="compositionally biased region" description="Basic and acidic residues" evidence="1">
    <location>
        <begin position="26"/>
        <end position="50"/>
    </location>
</feature>
<gene>
    <name evidence="2" type="ORF">K8V35_04435</name>
</gene>
<reference evidence="2" key="1">
    <citation type="journal article" date="2021" name="PeerJ">
        <title>Extensive microbial diversity within the chicken gut microbiome revealed by metagenomics and culture.</title>
        <authorList>
            <person name="Gilroy R."/>
            <person name="Ravi A."/>
            <person name="Getino M."/>
            <person name="Pursley I."/>
            <person name="Horton D.L."/>
            <person name="Alikhan N.F."/>
            <person name="Baker D."/>
            <person name="Gharbi K."/>
            <person name="Hall N."/>
            <person name="Watson M."/>
            <person name="Adriaenssens E.M."/>
            <person name="Foster-Nyarko E."/>
            <person name="Jarju S."/>
            <person name="Secka A."/>
            <person name="Antonio M."/>
            <person name="Oren A."/>
            <person name="Chaudhuri R.R."/>
            <person name="La Ragione R."/>
            <person name="Hildebrand F."/>
            <person name="Pallen M.J."/>
        </authorList>
    </citation>
    <scope>NUCLEOTIDE SEQUENCE</scope>
    <source>
        <strain evidence="2">6019</strain>
    </source>
</reference>
<feature type="non-terminal residue" evidence="2">
    <location>
        <position position="1"/>
    </location>
</feature>
<sequence>ETLLEVETLDREQIESLFNDGVLPERVYESDADKEEEIGKSYEDVKKDLHEDEADPDEDDEMSEETEVETETTNLPEDATHEPNEVDAPGEENEQDESNRKD</sequence>
<reference evidence="2" key="2">
    <citation type="submission" date="2021-09" db="EMBL/GenBank/DDBJ databases">
        <authorList>
            <person name="Gilroy R."/>
        </authorList>
    </citation>
    <scope>NUCLEOTIDE SEQUENCE</scope>
    <source>
        <strain evidence="2">6019</strain>
    </source>
</reference>
<evidence type="ECO:0000256" key="1">
    <source>
        <dbReference type="SAM" id="MobiDB-lite"/>
    </source>
</evidence>
<proteinExistence type="predicted"/>
<evidence type="ECO:0000313" key="2">
    <source>
        <dbReference type="EMBL" id="HJE19579.1"/>
    </source>
</evidence>
<keyword evidence="2" id="KW-0378">Hydrolase</keyword>
<keyword evidence="2" id="KW-0482">Metalloprotease</keyword>
<organism evidence="2 3">
    <name type="scientific">Aliicoccus persicus</name>
    <dbReference type="NCBI Taxonomy" id="930138"/>
    <lineage>
        <taxon>Bacteria</taxon>
        <taxon>Bacillati</taxon>
        <taxon>Bacillota</taxon>
        <taxon>Bacilli</taxon>
        <taxon>Bacillales</taxon>
        <taxon>Staphylococcaceae</taxon>
        <taxon>Aliicoccus</taxon>
    </lineage>
</organism>
<dbReference type="AlphaFoldDB" id="A0A921DWT6"/>
<dbReference type="EMBL" id="DYYI01000046">
    <property type="protein sequence ID" value="HJE19579.1"/>
    <property type="molecule type" value="Genomic_DNA"/>
</dbReference>
<accession>A0A921DWT6</accession>
<keyword evidence="2" id="KW-0645">Protease</keyword>
<dbReference type="GO" id="GO:0008237">
    <property type="term" value="F:metallopeptidase activity"/>
    <property type="evidence" value="ECO:0007669"/>
    <property type="project" value="UniProtKB-KW"/>
</dbReference>
<evidence type="ECO:0000313" key="3">
    <source>
        <dbReference type="Proteomes" id="UP000763505"/>
    </source>
</evidence>
<feature type="region of interest" description="Disordered" evidence="1">
    <location>
        <begin position="18"/>
        <end position="102"/>
    </location>
</feature>
<name>A0A921DWT6_9STAP</name>